<feature type="compositionally biased region" description="Acidic residues" evidence="1">
    <location>
        <begin position="1114"/>
        <end position="1140"/>
    </location>
</feature>
<accession>A0ABR3F000</accession>
<feature type="compositionally biased region" description="Basic residues" evidence="1">
    <location>
        <begin position="1473"/>
        <end position="1507"/>
    </location>
</feature>
<evidence type="ECO:0000256" key="2">
    <source>
        <dbReference type="SAM" id="Phobius"/>
    </source>
</evidence>
<protein>
    <recommendedName>
        <fullName evidence="3">CxC2-like cysteine cluster KDZ transposase-associated domain-containing protein</fullName>
    </recommendedName>
</protein>
<dbReference type="Proteomes" id="UP001465976">
    <property type="component" value="Unassembled WGS sequence"/>
</dbReference>
<evidence type="ECO:0000259" key="3">
    <source>
        <dbReference type="Pfam" id="PF18803"/>
    </source>
</evidence>
<dbReference type="InterPro" id="IPR041457">
    <property type="entry name" value="CxC2_KDZ-assoc"/>
</dbReference>
<sequence>MKKRKSVFRATPVRISDKLHSKRLRTSTSDHLFVDRLELPSTSNTSHSFSRDAQNPLPSDEFSLRIPGGFPMDEDKAQDGPEDTADDGPVELRSTSESVIGEKQEPSKTRKRRTVRSRYPNIEWKAKHRATFLDQLMRGKGRGDARKQAHCSDCKGQPLEDEEEGVERDRTAVYRCHDCFLQDLTCGKCCVRRHWNTPFHRIEKWTGTRFQRCTLLDLGMVVQLQHTSGFCTHPKACYRHLLVIHTNGLHRVKLQFCGCSRAREQHIQLLQRRLYPTNIRKGRISTVITFECLEILQLQTLTTKGSIYDFYRALERLTDNTGVSRPQSRYRQLLRGIRQWRHLKYLMRAGKGQQAECSGIEDDPETSLTLKCPSCPHPGINLPPGWDQVQGRDSYLYRLCLCLDANFRLKEQLVSSHSRDPALCDGQGYFVGRKRYEEWIEENRKREDAEDEISNCVPFAALTKQATKFSKGLRYTGVVGVVCSRSDMIVKVGNLNKGERFSVVDYVLGMAMQLWPAVVTLLLCYDIACQYFRRFERRKALWPVHILLSAALSIIVAIGKLHHPGHEQEGHEQYSLNLIEGVGHTDGESCERFWGSHNALSNATKTAGPGARQDHIESQFEFWNWEKYKGMGGSLRKRCRDALETEQKQVNEHNDFSENIPNELVAKWEQEVVAWDNAPWPKERVLNPYKLEDEFLGEAEALKEIALEEEMRIKKGAVRFHNMSPGNFVKAALDLRDKQERLRALIAERKRDPTARQETKTSDERSAIRRQVKNLEAVRAIYMPGLLQHLEDVDDGEDADVSQAEDIRIWVPSLLPKDVLDRVCVPGLSEIEARLQKGRAWDALDGVRHTLRVKSRMLLFKNSNVRGQRDSGRSNATIQQVTSKAKGYAEKYNACREAYYSLSPNEDMLSMEAELPELKDGDVRSYKDPAEIKVGPGRRGNDEWGDGGAEFQSDGEPLIPLSTIATGPRTLRAVDGLDLIPLDTHESNFRTTHGTGDTRKGLSWIWTHRGLKINVEDGADDNNDLLRAEWCRSRARARRAQEEVMLVREEMRRTLQYLQWAADTWEKSGGIHSGEEKGIQEGRVAYSYEQAGMQRALHEKFQTMWAGDLTRAGDEEDDEEDERGSREDIDEEEDEYIDDDDGRRATKAASGGADIVIVPALNDPNAGESLVQEQNGAKEGDTSSERTAQDGEVTTTVTAATRQTQEADEAREGAAGHPDVVSLAKPASDTLEETGDTAQIESSDQDGDVAMAEGSPLKQIGSVEAGSTAGIGTAAEVTEERLNVSSAKLVPDQSEETPSATPGDDGDVNMVKVDPAEQTALAGGGDAEEVGAPTEEGKERSDPVQPTIDASDASEQTSSSHEVKGQVDAVTSEANVHCEERVEDQGLGGHDGEKIQDDAGVPEPEDTAWIEDKIICIQGNGSDSELSDISESNDEVKGDNDTDDDTDLDNEVAVAAGLKRNTRSQRSQPQAKASRHTRTAKKKKKGSAKRGGHKRDAKKKVTTKKSPTKVPEEAVAPPEIPRLVLGKIPKRYRGCRPVQLVDYKGGEPLTFTPECHSSGDLRDLLNLLKAANTTNTKILKTNAFSRTILKPETSTTPSHPKSHPMLQVVTHEKALQLPRRSMQLLFQQKHILIKGCFISQHETEWNEDNISTIGDMDQLREMHALWLREKKGSTANDRIRLGTFRDILQQGELAAGRPINCLDIPGLPSYDGYKPTQLQSCARAYQNTRKPGEDLQYPLDTSVWHLLATKSSSHHAHIDTSGYATMIAPQIGVKLVFLLVPVIEATGFDRTNGSLQFGETAHNMENEVEMEVVPVILRPGDVLLMRPCTYHYVVTLESSLCHGSHFMCTTTIIDTCYGILHDFIHHDTITNQDDVVHRHSLARMLIFWKNRLVNSHSQFFSTATSIAVDDLPNLKTFEGFLGFLTVYNIVLLESLIWPERYRGERSQGRVVELYKDAKASAEELMAFLDTKMRIQLAVLDGDVVDVRDQDDPNTSGKTRIYDIRNRYLIHQVRSLHAALERLDEERSSLFKKALLKDICRFPPEVGRELKDVIGQELEHPSYYWPGRYRPDNLRWAVSWQSNDGPFFTIDDCDDYHTDPSKPSPQPPSQPPSSVSPLPADPHVQEHDSARDSPSPFPQKDMDVDSGQTLPEEAKLGGKATPNSDMDMDVDESAVLAGETKREVGETPSAKGDMDIDRSEGLVGKAKGEEIPSVDVVTTELAGDSRMIGPGEDNQAITETVGSAETGELVEEPRDDKSSAVTSDSAGAVEDNPNPDFEIGSVNKLKRILRSPEGQRKRRKVEYPLQMSKGCPADLDVDMAD</sequence>
<reference evidence="4 5" key="1">
    <citation type="submission" date="2024-02" db="EMBL/GenBank/DDBJ databases">
        <title>A draft genome for the cacao thread blight pathogen Marasmius crinis-equi.</title>
        <authorList>
            <person name="Cohen S.P."/>
            <person name="Baruah I.K."/>
            <person name="Amoako-Attah I."/>
            <person name="Bukari Y."/>
            <person name="Meinhardt L.W."/>
            <person name="Bailey B.A."/>
        </authorList>
    </citation>
    <scope>NUCLEOTIDE SEQUENCE [LARGE SCALE GENOMIC DNA]</scope>
    <source>
        <strain evidence="4 5">GH-76</strain>
    </source>
</reference>
<feature type="transmembrane region" description="Helical" evidence="2">
    <location>
        <begin position="540"/>
        <end position="559"/>
    </location>
</feature>
<evidence type="ECO:0000313" key="5">
    <source>
        <dbReference type="Proteomes" id="UP001465976"/>
    </source>
</evidence>
<feature type="region of interest" description="Disordered" evidence="1">
    <location>
        <begin position="2088"/>
        <end position="2197"/>
    </location>
</feature>
<proteinExistence type="predicted"/>
<feature type="compositionally biased region" description="Polar residues" evidence="1">
    <location>
        <begin position="40"/>
        <end position="57"/>
    </location>
</feature>
<name>A0ABR3F000_9AGAR</name>
<feature type="compositionally biased region" description="Acidic residues" evidence="1">
    <location>
        <begin position="1441"/>
        <end position="1450"/>
    </location>
</feature>
<feature type="region of interest" description="Disordered" evidence="1">
    <location>
        <begin position="22"/>
        <end position="114"/>
    </location>
</feature>
<feature type="region of interest" description="Disordered" evidence="1">
    <location>
        <begin position="1166"/>
        <end position="1251"/>
    </location>
</feature>
<comment type="caution">
    <text evidence="4">The sequence shown here is derived from an EMBL/GenBank/DDBJ whole genome shotgun (WGS) entry which is preliminary data.</text>
</comment>
<feature type="domain" description="CxC2-like cysteine cluster KDZ transposase-associated" evidence="3">
    <location>
        <begin position="215"/>
        <end position="322"/>
    </location>
</feature>
<feature type="compositionally biased region" description="Acidic residues" evidence="1">
    <location>
        <begin position="80"/>
        <end position="89"/>
    </location>
</feature>
<feature type="compositionally biased region" description="Pro residues" evidence="1">
    <location>
        <begin position="2101"/>
        <end position="2110"/>
    </location>
</feature>
<feature type="compositionally biased region" description="Basic and acidic residues" evidence="1">
    <location>
        <begin position="1176"/>
        <end position="1189"/>
    </location>
</feature>
<feature type="transmembrane region" description="Helical" evidence="2">
    <location>
        <begin position="506"/>
        <end position="528"/>
    </location>
</feature>
<keyword evidence="2" id="KW-0472">Membrane</keyword>
<evidence type="ECO:0000313" key="4">
    <source>
        <dbReference type="EMBL" id="KAL0568511.1"/>
    </source>
</evidence>
<dbReference type="Pfam" id="PF18758">
    <property type="entry name" value="KDZ"/>
    <property type="match status" value="1"/>
</dbReference>
<dbReference type="PANTHER" id="PTHR33096">
    <property type="entry name" value="CXC2 DOMAIN-CONTAINING PROTEIN"/>
    <property type="match status" value="1"/>
</dbReference>
<keyword evidence="2" id="KW-1133">Transmembrane helix</keyword>
<organism evidence="4 5">
    <name type="scientific">Marasmius crinis-equi</name>
    <dbReference type="NCBI Taxonomy" id="585013"/>
    <lineage>
        <taxon>Eukaryota</taxon>
        <taxon>Fungi</taxon>
        <taxon>Dikarya</taxon>
        <taxon>Basidiomycota</taxon>
        <taxon>Agaricomycotina</taxon>
        <taxon>Agaricomycetes</taxon>
        <taxon>Agaricomycetidae</taxon>
        <taxon>Agaricales</taxon>
        <taxon>Marasmiineae</taxon>
        <taxon>Marasmiaceae</taxon>
        <taxon>Marasmius</taxon>
    </lineage>
</organism>
<feature type="region of interest" description="Disordered" evidence="1">
    <location>
        <begin position="933"/>
        <end position="958"/>
    </location>
</feature>
<gene>
    <name evidence="4" type="ORF">V5O48_013468</name>
</gene>
<dbReference type="PANTHER" id="PTHR33096:SF1">
    <property type="entry name" value="CXC1-LIKE CYSTEINE CLUSTER ASSOCIATED WITH KDZ TRANSPOSASES DOMAIN-CONTAINING PROTEIN"/>
    <property type="match status" value="1"/>
</dbReference>
<dbReference type="SUPFAM" id="SSF51197">
    <property type="entry name" value="Clavaminate synthase-like"/>
    <property type="match status" value="1"/>
</dbReference>
<feature type="region of interest" description="Disordered" evidence="1">
    <location>
        <begin position="2222"/>
        <end position="2320"/>
    </location>
</feature>
<evidence type="ECO:0000256" key="1">
    <source>
        <dbReference type="SAM" id="MobiDB-lite"/>
    </source>
</evidence>
<feature type="non-terminal residue" evidence="4">
    <location>
        <position position="2320"/>
    </location>
</feature>
<feature type="region of interest" description="Disordered" evidence="1">
    <location>
        <begin position="1282"/>
        <end position="1515"/>
    </location>
</feature>
<feature type="compositionally biased region" description="Basic and acidic residues" evidence="1">
    <location>
        <begin position="1376"/>
        <end position="1397"/>
    </location>
</feature>
<dbReference type="InterPro" id="IPR040521">
    <property type="entry name" value="KDZ"/>
</dbReference>
<dbReference type="Pfam" id="PF18803">
    <property type="entry name" value="CxC2"/>
    <property type="match status" value="1"/>
</dbReference>
<feature type="compositionally biased region" description="Low complexity" evidence="1">
    <location>
        <begin position="1192"/>
        <end position="1204"/>
    </location>
</feature>
<feature type="region of interest" description="Disordered" evidence="1">
    <location>
        <begin position="1110"/>
        <end position="1150"/>
    </location>
</feature>
<keyword evidence="5" id="KW-1185">Reference proteome</keyword>
<keyword evidence="2" id="KW-0812">Transmembrane</keyword>
<dbReference type="EMBL" id="JBAHYK010001321">
    <property type="protein sequence ID" value="KAL0568511.1"/>
    <property type="molecule type" value="Genomic_DNA"/>
</dbReference>